<feature type="domain" description="HAMP" evidence="8">
    <location>
        <begin position="395"/>
        <end position="447"/>
    </location>
</feature>
<dbReference type="SMART" id="SM00304">
    <property type="entry name" value="HAMP"/>
    <property type="match status" value="3"/>
</dbReference>
<dbReference type="GO" id="GO:0004888">
    <property type="term" value="F:transmembrane signaling receptor activity"/>
    <property type="evidence" value="ECO:0007669"/>
    <property type="project" value="InterPro"/>
</dbReference>
<proteinExistence type="inferred from homology"/>
<keyword evidence="3 5" id="KW-0807">Transducer</keyword>
<evidence type="ECO:0000313" key="10">
    <source>
        <dbReference type="Proteomes" id="UP000199603"/>
    </source>
</evidence>
<comment type="similarity">
    <text evidence="4">Belongs to the methyl-accepting chemotaxis (MCP) protein family.</text>
</comment>
<dbReference type="PROSITE" id="PS50885">
    <property type="entry name" value="HAMP"/>
    <property type="match status" value="2"/>
</dbReference>
<dbReference type="Proteomes" id="UP000199603">
    <property type="component" value="Unassembled WGS sequence"/>
</dbReference>
<dbReference type="Pfam" id="PF18947">
    <property type="entry name" value="HAMP_2"/>
    <property type="match status" value="1"/>
</dbReference>
<feature type="domain" description="Methyl-accepting transducer" evidence="7">
    <location>
        <begin position="452"/>
        <end position="681"/>
    </location>
</feature>
<dbReference type="GO" id="GO:0006935">
    <property type="term" value="P:chemotaxis"/>
    <property type="evidence" value="ECO:0007669"/>
    <property type="project" value="UniProtKB-KW"/>
</dbReference>
<evidence type="ECO:0000256" key="1">
    <source>
        <dbReference type="ARBA" id="ARBA00004370"/>
    </source>
</evidence>
<evidence type="ECO:0000256" key="3">
    <source>
        <dbReference type="ARBA" id="ARBA00023224"/>
    </source>
</evidence>
<dbReference type="InterPro" id="IPR041395">
    <property type="entry name" value="McpB_HAMP_3rd"/>
</dbReference>
<dbReference type="PANTHER" id="PTHR43531">
    <property type="entry name" value="PROTEIN ICFG"/>
    <property type="match status" value="1"/>
</dbReference>
<dbReference type="AlphaFoldDB" id="A0A1G6W636"/>
<dbReference type="PANTHER" id="PTHR43531:SF14">
    <property type="entry name" value="METHYL-ACCEPTING CHEMOTAXIS PROTEIN I-RELATED"/>
    <property type="match status" value="1"/>
</dbReference>
<gene>
    <name evidence="9" type="ORF">SAMN04488509_104150</name>
</gene>
<evidence type="ECO:0000259" key="8">
    <source>
        <dbReference type="PROSITE" id="PS50885"/>
    </source>
</evidence>
<dbReference type="InterPro" id="IPR024478">
    <property type="entry name" value="HlyB_4HB_MCP"/>
</dbReference>
<evidence type="ECO:0000259" key="7">
    <source>
        <dbReference type="PROSITE" id="PS50111"/>
    </source>
</evidence>
<evidence type="ECO:0000256" key="4">
    <source>
        <dbReference type="ARBA" id="ARBA00029447"/>
    </source>
</evidence>
<dbReference type="SUPFAM" id="SSF58104">
    <property type="entry name" value="Methyl-accepting chemotaxis protein (MCP) signaling domain"/>
    <property type="match status" value="1"/>
</dbReference>
<dbReference type="GO" id="GO:0007165">
    <property type="term" value="P:signal transduction"/>
    <property type="evidence" value="ECO:0007669"/>
    <property type="project" value="UniProtKB-KW"/>
</dbReference>
<keyword evidence="10" id="KW-1185">Reference proteome</keyword>
<name>A0A1G6W636_9GAMM</name>
<feature type="domain" description="HAMP" evidence="8">
    <location>
        <begin position="214"/>
        <end position="266"/>
    </location>
</feature>
<dbReference type="CDD" id="cd06225">
    <property type="entry name" value="HAMP"/>
    <property type="match status" value="1"/>
</dbReference>
<dbReference type="Pfam" id="PF12729">
    <property type="entry name" value="4HB_MCP_1"/>
    <property type="match status" value="1"/>
</dbReference>
<dbReference type="Pfam" id="PF18575">
    <property type="entry name" value="HAMP_N3"/>
    <property type="match status" value="1"/>
</dbReference>
<keyword evidence="6" id="KW-0175">Coiled coil</keyword>
<dbReference type="InterPro" id="IPR004090">
    <property type="entry name" value="Chemotax_Me-accpt_rcpt"/>
</dbReference>
<protein>
    <submittedName>
        <fullName evidence="9">Methyl-accepting chemotaxis protein</fullName>
    </submittedName>
</protein>
<dbReference type="Pfam" id="PF00015">
    <property type="entry name" value="MCPsignal"/>
    <property type="match status" value="1"/>
</dbReference>
<sequence length="696" mass="74491">MRWFAHLPIGRKLAFAFAVLTFLALSIGGYGIKDLRDENALVSDLTERSLPARTALLELRGILGEYRTFEVAQLGYQGQAAELADYRKRTDSLRNDFGSTLTRYEALIRSDGERALFEKVKAAGAAYFSAGAKIAAAIDADDFDTARAVSSDEARPLRRALMDEIKALIEETSRLLDAQVAAADAASERAMLQLSLGMVAVALFAAVFGWSITRAITRPLGQATRAAEGIARGRLDQEIRAEARDEAGQLLASMATMQQQLNAVREAQRQLAEQHGAGMLDQRIDASRFAGDFARMAEEVNAVVDGHVRAQRRMAEVMSHYAEGDFNHDMDRLPGEQAAISQAMDAVKTRLGEINAAITELSQAATRGEFKTRGDASRFKHDFRRMVEGLNSLMATADTQLSGISTLLRALADGDLGQRLQGEAQGVFAQIRGDANRMVEQLRSIIGEIQASSETVRSAAGEIAAGNADLSSRTEQQAAALEETAASMEELTSTVRGNAENARSANQLAIGAGDVAERGGSVVRQVVDTMGQIHVQSRKIEDIIGVIDGIAFQTNILALNAAVEAARAGEQGRGFAVVAGEVRTLAQRSAAAAREIKQLISDTVQRIDSGSQLVDSAGATMAEILASVKRVTDIMGEISAASAEQTAGIEQVSATITHMDEATQQNAALVEEATAAARALEDQAGRLAQNVARFRL</sequence>
<keyword evidence="2" id="KW-0488">Methylation</keyword>
<accession>A0A1G6W636</accession>
<dbReference type="PRINTS" id="PR00260">
    <property type="entry name" value="CHEMTRNSDUCR"/>
</dbReference>
<comment type="subcellular location">
    <subcellularLocation>
        <location evidence="1">Membrane</location>
    </subcellularLocation>
</comment>
<dbReference type="InterPro" id="IPR051310">
    <property type="entry name" value="MCP_chemotaxis"/>
</dbReference>
<dbReference type="RefSeq" id="WP_091241870.1">
    <property type="nucleotide sequence ID" value="NZ_FNAG01000004.1"/>
</dbReference>
<feature type="coiled-coil region" evidence="6">
    <location>
        <begin position="659"/>
        <end position="690"/>
    </location>
</feature>
<dbReference type="CDD" id="cd11386">
    <property type="entry name" value="MCP_signal"/>
    <property type="match status" value="1"/>
</dbReference>
<evidence type="ECO:0000256" key="6">
    <source>
        <dbReference type="SAM" id="Coils"/>
    </source>
</evidence>
<reference evidence="9 10" key="1">
    <citation type="submission" date="2016-10" db="EMBL/GenBank/DDBJ databases">
        <authorList>
            <person name="de Groot N.N."/>
        </authorList>
    </citation>
    <scope>NUCLEOTIDE SEQUENCE [LARGE SCALE GENOMIC DNA]</scope>
    <source>
        <strain evidence="9 10">DSM 16957</strain>
    </source>
</reference>
<evidence type="ECO:0000313" key="9">
    <source>
        <dbReference type="EMBL" id="SDD61301.1"/>
    </source>
</evidence>
<dbReference type="Gene3D" id="1.10.287.950">
    <property type="entry name" value="Methyl-accepting chemotaxis protein"/>
    <property type="match status" value="1"/>
</dbReference>
<dbReference type="PROSITE" id="PS50111">
    <property type="entry name" value="CHEMOTAXIS_TRANSDUC_2"/>
    <property type="match status" value="1"/>
</dbReference>
<feature type="coiled-coil region" evidence="6">
    <location>
        <begin position="240"/>
        <end position="274"/>
    </location>
</feature>
<dbReference type="GO" id="GO:0005886">
    <property type="term" value="C:plasma membrane"/>
    <property type="evidence" value="ECO:0007669"/>
    <property type="project" value="TreeGrafter"/>
</dbReference>
<dbReference type="InterPro" id="IPR003660">
    <property type="entry name" value="HAMP_dom"/>
</dbReference>
<dbReference type="SMART" id="SM00283">
    <property type="entry name" value="MA"/>
    <property type="match status" value="1"/>
</dbReference>
<evidence type="ECO:0000256" key="5">
    <source>
        <dbReference type="PROSITE-ProRule" id="PRU00284"/>
    </source>
</evidence>
<dbReference type="Gene3D" id="1.20.120.1530">
    <property type="match status" value="2"/>
</dbReference>
<dbReference type="Pfam" id="PF00672">
    <property type="entry name" value="HAMP"/>
    <property type="match status" value="1"/>
</dbReference>
<dbReference type="SUPFAM" id="SSF158472">
    <property type="entry name" value="HAMP domain-like"/>
    <property type="match status" value="1"/>
</dbReference>
<dbReference type="OrthoDB" id="9765776at2"/>
<organism evidence="9 10">
    <name type="scientific">Aquimonas voraii</name>
    <dbReference type="NCBI Taxonomy" id="265719"/>
    <lineage>
        <taxon>Bacteria</taxon>
        <taxon>Pseudomonadati</taxon>
        <taxon>Pseudomonadota</taxon>
        <taxon>Gammaproteobacteria</taxon>
        <taxon>Lysobacterales</taxon>
        <taxon>Lysobacteraceae</taxon>
        <taxon>Aquimonas</taxon>
    </lineage>
</organism>
<dbReference type="InterPro" id="IPR004089">
    <property type="entry name" value="MCPsignal_dom"/>
</dbReference>
<dbReference type="STRING" id="265719.SAMN04488509_104150"/>
<dbReference type="FunFam" id="1.10.287.950:FF:000001">
    <property type="entry name" value="Methyl-accepting chemotaxis sensory transducer"/>
    <property type="match status" value="1"/>
</dbReference>
<evidence type="ECO:0000256" key="2">
    <source>
        <dbReference type="ARBA" id="ARBA00022481"/>
    </source>
</evidence>
<dbReference type="EMBL" id="FNAG01000004">
    <property type="protein sequence ID" value="SDD61301.1"/>
    <property type="molecule type" value="Genomic_DNA"/>
</dbReference>